<dbReference type="EMBL" id="JAROKS010000023">
    <property type="protein sequence ID" value="KAK1788474.1"/>
    <property type="molecule type" value="Genomic_DNA"/>
</dbReference>
<dbReference type="PANTHER" id="PTHR24099">
    <property type="entry name" value="E3 UBIQUITIN-PROTEIN LIGASE TRIM36-RELATED"/>
    <property type="match status" value="1"/>
</dbReference>
<name>A0AAD8YXN0_9TELE</name>
<reference evidence="2" key="1">
    <citation type="submission" date="2023-03" db="EMBL/GenBank/DDBJ databases">
        <title>Electrophorus voltai genome.</title>
        <authorList>
            <person name="Bian C."/>
        </authorList>
    </citation>
    <scope>NUCLEOTIDE SEQUENCE</scope>
    <source>
        <strain evidence="2">CB-2022</strain>
        <tissue evidence="2">Muscle</tissue>
    </source>
</reference>
<sequence>MNATKLTTKMDTVGKADLVNQMTILQVAARDETEVINDEVEDLRNSLREIVQDEAVKPKLQCLMMDPDFSMVTVQSEDSGIVWETVSSRCSTPWASEFSSIAPEPCLSVVPKHSGMPASGSAGRIIFEMDKDSGMMRKKRKRNKAGEKVTKHATDEVPAEPDRWAMVEVSLPNMKMEQNTVDEKTDLTEEVNQRLFRLVSEGSEILNIIVSPKMSTVDEEESNELMDNLSYLENTPVIKPDETAEDHETSAENPTGNLEGVRAIVLSEPEPLSLLPPTKPPRRGTTSEDYFEKFTLLDHQASTGVHTEEVPSEPESKSGESSGKVTHANPAPVVLDDSATIGGLEIPVELVDEVFYGGGSDPKSQSFSTDSANVEADLLKSPLKESGSALFGSQESILTPVFLPEGPRKIIDPVLLEEPKAMAFMYTDLYADAVGSRMKQDDMASVTSEKSFHSQESDSEARGYLEKFVLKDETMLTPVEPLSDNPKEERVKLWSQDAFGITWHQRNEARAPEDEDEITDFFRNSASSSPCEPLQIIQVEGEKTRESLKTQCVAFQDEAAKENKMATEAGSDISQSPEEDIEIAEAFSPLDISVAPPAAGTWWETGDRKSTAENAELSQMGRPARVGAHRVVPFSIQAPQAPKPNTPCHKSFLDLTPLLLAVTPNEGERCEIKAREGESGQARNTDCLPSMEGEETTGEALDFELITEQEASEYSLAQRCSPIGEGTDIGGFTMVDHPGQLDDLYHADEADYEIVEALLS</sequence>
<evidence type="ECO:0000313" key="3">
    <source>
        <dbReference type="Proteomes" id="UP001239994"/>
    </source>
</evidence>
<feature type="compositionally biased region" description="Basic and acidic residues" evidence="1">
    <location>
        <begin position="144"/>
        <end position="155"/>
    </location>
</feature>
<evidence type="ECO:0000256" key="1">
    <source>
        <dbReference type="SAM" id="MobiDB-lite"/>
    </source>
</evidence>
<dbReference type="Proteomes" id="UP001239994">
    <property type="component" value="Unassembled WGS sequence"/>
</dbReference>
<feature type="region of interest" description="Disordered" evidence="1">
    <location>
        <begin position="300"/>
        <end position="330"/>
    </location>
</feature>
<evidence type="ECO:0000313" key="2">
    <source>
        <dbReference type="EMBL" id="KAK1788474.1"/>
    </source>
</evidence>
<dbReference type="InterPro" id="IPR050617">
    <property type="entry name" value="E3_ligase_FN3/SPRY"/>
</dbReference>
<feature type="compositionally biased region" description="Basic and acidic residues" evidence="1">
    <location>
        <begin position="306"/>
        <end position="318"/>
    </location>
</feature>
<accession>A0AAD8YXN0</accession>
<feature type="region of interest" description="Disordered" evidence="1">
    <location>
        <begin position="135"/>
        <end position="155"/>
    </location>
</feature>
<gene>
    <name evidence="2" type="ORF">P4O66_016904</name>
</gene>
<dbReference type="PANTHER" id="PTHR24099:SF7">
    <property type="entry name" value="CARDIOMYOPATHY-ASSOCIATED PROTEIN 5"/>
    <property type="match status" value="1"/>
</dbReference>
<proteinExistence type="predicted"/>
<comment type="caution">
    <text evidence="2">The sequence shown here is derived from an EMBL/GenBank/DDBJ whole genome shotgun (WGS) entry which is preliminary data.</text>
</comment>
<feature type="region of interest" description="Disordered" evidence="1">
    <location>
        <begin position="675"/>
        <end position="695"/>
    </location>
</feature>
<evidence type="ECO:0008006" key="4">
    <source>
        <dbReference type="Google" id="ProtNLM"/>
    </source>
</evidence>
<keyword evidence="3" id="KW-1185">Reference proteome</keyword>
<protein>
    <recommendedName>
        <fullName evidence="4">Cardiomyopathy-associated protein 5</fullName>
    </recommendedName>
</protein>
<dbReference type="AlphaFoldDB" id="A0AAD8YXN0"/>
<organism evidence="2 3">
    <name type="scientific">Electrophorus voltai</name>
    <dbReference type="NCBI Taxonomy" id="2609070"/>
    <lineage>
        <taxon>Eukaryota</taxon>
        <taxon>Metazoa</taxon>
        <taxon>Chordata</taxon>
        <taxon>Craniata</taxon>
        <taxon>Vertebrata</taxon>
        <taxon>Euteleostomi</taxon>
        <taxon>Actinopterygii</taxon>
        <taxon>Neopterygii</taxon>
        <taxon>Teleostei</taxon>
        <taxon>Ostariophysi</taxon>
        <taxon>Gymnotiformes</taxon>
        <taxon>Gymnotoidei</taxon>
        <taxon>Gymnotidae</taxon>
        <taxon>Electrophorus</taxon>
    </lineage>
</organism>
<dbReference type="GO" id="GO:0005737">
    <property type="term" value="C:cytoplasm"/>
    <property type="evidence" value="ECO:0007669"/>
    <property type="project" value="TreeGrafter"/>
</dbReference>